<keyword evidence="5" id="KW-1185">Reference proteome</keyword>
<proteinExistence type="predicted"/>
<dbReference type="OrthoDB" id="708224at2"/>
<reference evidence="4 5" key="1">
    <citation type="journal article" date="2016" name="Int. J. Syst. Evol. Microbiol.">
        <title>Nocardioides albidus sp. nov., an actinobacterium isolated from garden soil.</title>
        <authorList>
            <person name="Singh H."/>
            <person name="Du J."/>
            <person name="Trinh H."/>
            <person name="Won K."/>
            <person name="Yang J.E."/>
            <person name="Yin C."/>
            <person name="Kook M."/>
            <person name="Yi T.H."/>
        </authorList>
    </citation>
    <scope>NUCLEOTIDE SEQUENCE [LARGE SCALE GENOMIC DNA]</scope>
    <source>
        <strain evidence="4 5">CCTCC AB 2015297</strain>
    </source>
</reference>
<organism evidence="4 5">
    <name type="scientific">Nocardioides albidus</name>
    <dbReference type="NCBI Taxonomy" id="1517589"/>
    <lineage>
        <taxon>Bacteria</taxon>
        <taxon>Bacillati</taxon>
        <taxon>Actinomycetota</taxon>
        <taxon>Actinomycetes</taxon>
        <taxon>Propionibacteriales</taxon>
        <taxon>Nocardioidaceae</taxon>
        <taxon>Nocardioides</taxon>
    </lineage>
</organism>
<dbReference type="EMBL" id="VDMP01000018">
    <property type="protein sequence ID" value="TNM44163.1"/>
    <property type="molecule type" value="Genomic_DNA"/>
</dbReference>
<dbReference type="Gene3D" id="3.40.50.20">
    <property type="match status" value="1"/>
</dbReference>
<dbReference type="Pfam" id="PF17836">
    <property type="entry name" value="PglD_N"/>
    <property type="match status" value="1"/>
</dbReference>
<dbReference type="SUPFAM" id="SSF51161">
    <property type="entry name" value="Trimeric LpxA-like enzymes"/>
    <property type="match status" value="1"/>
</dbReference>
<evidence type="ECO:0000259" key="3">
    <source>
        <dbReference type="Pfam" id="PF17836"/>
    </source>
</evidence>
<dbReference type="Gene3D" id="2.160.10.10">
    <property type="entry name" value="Hexapeptide repeat proteins"/>
    <property type="match status" value="1"/>
</dbReference>
<feature type="binding site" evidence="2">
    <location>
        <position position="194"/>
    </location>
    <ligand>
        <name>acetyl-CoA</name>
        <dbReference type="ChEBI" id="CHEBI:57288"/>
    </ligand>
</feature>
<feature type="binding site" evidence="2">
    <location>
        <position position="79"/>
    </location>
    <ligand>
        <name>substrate</name>
    </ligand>
</feature>
<sequence length="214" mass="21556">MTDQIVVVGAGGFGREVLDVVEAVNCSSGTKSWEVVGVLDDAPDDINMGRLASRGVRYLGGTSADVRLPAGCHYVVGIGNPRVRELVASRLNQAGLRPATLVHPTATIGVGTQVGAGTVICAGVRVTTNVRVGSHVHLNLNCTVGHDSTVDDFVSINPLASVSGDCAIESGVLIGVAGVVLNGIRVGKNATVGGAACVVKDVAAGVTVKGVPAR</sequence>
<gene>
    <name evidence="4" type="ORF">FHP29_05505</name>
</gene>
<dbReference type="InterPro" id="IPR020019">
    <property type="entry name" value="AcTrfase_PglD-like"/>
</dbReference>
<evidence type="ECO:0000313" key="5">
    <source>
        <dbReference type="Proteomes" id="UP000313231"/>
    </source>
</evidence>
<protein>
    <submittedName>
        <fullName evidence="4">Acetyltransferase</fullName>
    </submittedName>
</protein>
<dbReference type="Proteomes" id="UP000313231">
    <property type="component" value="Unassembled WGS sequence"/>
</dbReference>
<name>A0A5C4W7U5_9ACTN</name>
<dbReference type="InterPro" id="IPR041561">
    <property type="entry name" value="PglD_N"/>
</dbReference>
<dbReference type="AlphaFoldDB" id="A0A5C4W7U5"/>
<feature type="site" description="Increases basicity of active site His" evidence="1">
    <location>
        <position position="147"/>
    </location>
</feature>
<feature type="active site" description="Proton acceptor" evidence="1">
    <location>
        <position position="146"/>
    </location>
</feature>
<dbReference type="InterPro" id="IPR050179">
    <property type="entry name" value="Trans_hexapeptide_repeat"/>
</dbReference>
<dbReference type="RefSeq" id="WP_139621844.1">
    <property type="nucleotide sequence ID" value="NZ_VDMP01000018.1"/>
</dbReference>
<evidence type="ECO:0000313" key="4">
    <source>
        <dbReference type="EMBL" id="TNM44163.1"/>
    </source>
</evidence>
<dbReference type="PANTHER" id="PTHR43300:SF7">
    <property type="entry name" value="UDP-N-ACETYLBACILLOSAMINE N-ACETYLTRANSFERASE"/>
    <property type="match status" value="1"/>
</dbReference>
<feature type="domain" description="PglD N-terminal" evidence="3">
    <location>
        <begin position="4"/>
        <end position="91"/>
    </location>
</feature>
<dbReference type="GO" id="GO:0016740">
    <property type="term" value="F:transferase activity"/>
    <property type="evidence" value="ECO:0007669"/>
    <property type="project" value="UniProtKB-KW"/>
</dbReference>
<dbReference type="CDD" id="cd03360">
    <property type="entry name" value="LbH_AT_putative"/>
    <property type="match status" value="1"/>
</dbReference>
<comment type="caution">
    <text evidence="4">The sequence shown here is derived from an EMBL/GenBank/DDBJ whole genome shotgun (WGS) entry which is preliminary data.</text>
</comment>
<evidence type="ECO:0000256" key="1">
    <source>
        <dbReference type="PIRSR" id="PIRSR620019-1"/>
    </source>
</evidence>
<dbReference type="InterPro" id="IPR011004">
    <property type="entry name" value="Trimer_LpxA-like_sf"/>
</dbReference>
<dbReference type="NCBIfam" id="TIGR03570">
    <property type="entry name" value="NeuD_NnaD"/>
    <property type="match status" value="1"/>
</dbReference>
<accession>A0A5C4W7U5</accession>
<keyword evidence="4" id="KW-0808">Transferase</keyword>
<evidence type="ECO:0000256" key="2">
    <source>
        <dbReference type="PIRSR" id="PIRSR620019-2"/>
    </source>
</evidence>
<dbReference type="PANTHER" id="PTHR43300">
    <property type="entry name" value="ACETYLTRANSFERASE"/>
    <property type="match status" value="1"/>
</dbReference>